<name>A0A3P6HG07_MESCO</name>
<reference evidence="1 2" key="1">
    <citation type="submission" date="2018-10" db="EMBL/GenBank/DDBJ databases">
        <authorList>
            <consortium name="Pathogen Informatics"/>
        </authorList>
    </citation>
    <scope>NUCLEOTIDE SEQUENCE [LARGE SCALE GENOMIC DNA]</scope>
</reference>
<sequence>MVIYCGLGLTLSNLLFICASGLYRRVNLNMPPCLPVREDIIDHALDSPLTQVGMFVAASCGRALAEAGIRFSACYASPALRCVQTACQLLHASNLAVRIEPFLFEWLGWYSGKLPNFLSPSILSEMGYNVDTGYRSVSSTEQLDLQESVSQFYARSTQLVKDILDQHQTTDANILVVGHAATLDSCTRGLLKKRFRSGELHRRCASVPYCGLLCAVEGGRRWRLEEPPIPPFTHGQNIDFDWRQFQSYSFCSFDIK</sequence>
<dbReference type="Gene3D" id="3.40.50.1240">
    <property type="entry name" value="Phosphoglycerate mutase-like"/>
    <property type="match status" value="1"/>
</dbReference>
<dbReference type="AlphaFoldDB" id="A0A3P6HG07"/>
<dbReference type="InterPro" id="IPR051710">
    <property type="entry name" value="Phosphatase_SH3-domain"/>
</dbReference>
<evidence type="ECO:0000313" key="2">
    <source>
        <dbReference type="Proteomes" id="UP000267029"/>
    </source>
</evidence>
<dbReference type="CDD" id="cd07067">
    <property type="entry name" value="HP_PGM_like"/>
    <property type="match status" value="1"/>
</dbReference>
<dbReference type="EMBL" id="UXSR01005224">
    <property type="protein sequence ID" value="VDD79950.1"/>
    <property type="molecule type" value="Genomic_DNA"/>
</dbReference>
<keyword evidence="2" id="KW-1185">Reference proteome</keyword>
<dbReference type="SUPFAM" id="SSF53254">
    <property type="entry name" value="Phosphoglycerate mutase-like"/>
    <property type="match status" value="1"/>
</dbReference>
<dbReference type="Proteomes" id="UP000267029">
    <property type="component" value="Unassembled WGS sequence"/>
</dbReference>
<dbReference type="STRING" id="53468.A0A3P6HG07"/>
<evidence type="ECO:0000313" key="1">
    <source>
        <dbReference type="EMBL" id="VDD79950.1"/>
    </source>
</evidence>
<dbReference type="PANTHER" id="PTHR16469:SF27">
    <property type="entry name" value="UBIQUITIN-ASSOCIATED AND SH3 DOMAIN-CONTAINING BA-RELATED"/>
    <property type="match status" value="1"/>
</dbReference>
<dbReference type="OrthoDB" id="414418at2759"/>
<protein>
    <submittedName>
        <fullName evidence="1">Uncharacterized protein</fullName>
    </submittedName>
</protein>
<dbReference type="InterPro" id="IPR029033">
    <property type="entry name" value="His_PPase_superfam"/>
</dbReference>
<organism evidence="1 2">
    <name type="scientific">Mesocestoides corti</name>
    <name type="common">Flatworm</name>
    <dbReference type="NCBI Taxonomy" id="53468"/>
    <lineage>
        <taxon>Eukaryota</taxon>
        <taxon>Metazoa</taxon>
        <taxon>Spiralia</taxon>
        <taxon>Lophotrochozoa</taxon>
        <taxon>Platyhelminthes</taxon>
        <taxon>Cestoda</taxon>
        <taxon>Eucestoda</taxon>
        <taxon>Cyclophyllidea</taxon>
        <taxon>Mesocestoididae</taxon>
        <taxon>Mesocestoides</taxon>
    </lineage>
</organism>
<gene>
    <name evidence="1" type="ORF">MCOS_LOCUS5953</name>
</gene>
<dbReference type="Pfam" id="PF00300">
    <property type="entry name" value="His_Phos_1"/>
    <property type="match status" value="1"/>
</dbReference>
<dbReference type="InterPro" id="IPR013078">
    <property type="entry name" value="His_Pase_superF_clade-1"/>
</dbReference>
<dbReference type="PANTHER" id="PTHR16469">
    <property type="entry name" value="UBIQUITIN-ASSOCIATED AND SH3 DOMAIN-CONTAINING BA-RELATED"/>
    <property type="match status" value="1"/>
</dbReference>
<accession>A0A3P6HG07</accession>
<proteinExistence type="predicted"/>